<feature type="domain" description="WH2" evidence="2">
    <location>
        <begin position="469"/>
        <end position="486"/>
    </location>
</feature>
<feature type="compositionally biased region" description="Basic and acidic residues" evidence="1">
    <location>
        <begin position="723"/>
        <end position="732"/>
    </location>
</feature>
<evidence type="ECO:0000313" key="3">
    <source>
        <dbReference type="EMBL" id="BFD46024.1"/>
    </source>
</evidence>
<dbReference type="GO" id="GO:0003779">
    <property type="term" value="F:actin binding"/>
    <property type="evidence" value="ECO:0007669"/>
    <property type="project" value="InterPro"/>
</dbReference>
<accession>A0AAT9G868</accession>
<protein>
    <recommendedName>
        <fullName evidence="2">WH2 domain-containing protein</fullName>
    </recommendedName>
</protein>
<organism evidence="3">
    <name type="scientific">Candidatus Tisiphia endosymbiont of Sergentomyia squamirostris</name>
    <dbReference type="NCBI Taxonomy" id="3113639"/>
    <lineage>
        <taxon>Bacteria</taxon>
        <taxon>Pseudomonadati</taxon>
        <taxon>Pseudomonadota</taxon>
        <taxon>Alphaproteobacteria</taxon>
        <taxon>Rickettsiales</taxon>
        <taxon>Rickettsiaceae</taxon>
        <taxon>Rickettsieae</taxon>
        <taxon>Candidatus Tisiphia</taxon>
    </lineage>
</organism>
<evidence type="ECO:0000259" key="2">
    <source>
        <dbReference type="PROSITE" id="PS51082"/>
    </source>
</evidence>
<dbReference type="SMART" id="SM00246">
    <property type="entry name" value="WH2"/>
    <property type="match status" value="2"/>
</dbReference>
<feature type="compositionally biased region" description="Pro residues" evidence="1">
    <location>
        <begin position="403"/>
        <end position="426"/>
    </location>
</feature>
<evidence type="ECO:0000256" key="1">
    <source>
        <dbReference type="SAM" id="MobiDB-lite"/>
    </source>
</evidence>
<reference evidence="3" key="1">
    <citation type="submission" date="2024-01" db="EMBL/GenBank/DDBJ databases">
        <title>Sequencing the genomes of a sandfly, Sergentomyia squamirostris, and its two endosymbionts.</title>
        <authorList>
            <person name="Itokawa K."/>
            <person name="Sanjoba C."/>
        </authorList>
    </citation>
    <scope>NUCLEOTIDE SEQUENCE</scope>
    <source>
        <strain evidence="3">RiSSQ</strain>
    </source>
</reference>
<feature type="region of interest" description="Disordered" evidence="1">
    <location>
        <begin position="693"/>
        <end position="732"/>
    </location>
</feature>
<feature type="compositionally biased region" description="Low complexity" evidence="1">
    <location>
        <begin position="325"/>
        <end position="339"/>
    </location>
</feature>
<dbReference type="EMBL" id="AP029170">
    <property type="protein sequence ID" value="BFD46024.1"/>
    <property type="molecule type" value="Genomic_DNA"/>
</dbReference>
<gene>
    <name evidence="3" type="ORF">DMENIID0002_06700</name>
</gene>
<dbReference type="Pfam" id="PF02205">
    <property type="entry name" value="WH2"/>
    <property type="match status" value="1"/>
</dbReference>
<feature type="region of interest" description="Disordered" evidence="1">
    <location>
        <begin position="397"/>
        <end position="469"/>
    </location>
</feature>
<name>A0AAT9G868_9RICK</name>
<dbReference type="CDD" id="cd21762">
    <property type="entry name" value="WH2"/>
    <property type="match status" value="1"/>
</dbReference>
<feature type="region of interest" description="Disordered" evidence="1">
    <location>
        <begin position="535"/>
        <end position="569"/>
    </location>
</feature>
<dbReference type="AlphaFoldDB" id="A0AAT9G868"/>
<feature type="region of interest" description="Disordered" evidence="1">
    <location>
        <begin position="325"/>
        <end position="347"/>
    </location>
</feature>
<sequence>MSKDKDQQIESVLSQEKDKLLDTINSVGNLLKANEQLENSRHLQQKVKDLTKEYPSLPWFKKFVHTVTQVKYLFIKNDEEIAEEKRRINRDVLKYVDNTLRNVGKKNLSLQTIINTELQAGFDKILTKELSGEQLQRVRQLKESLVKLDISHENFSQIVSQVYNVDEAKALLQEKIRLSHIQQDLVKLVKANDNIKELFTIKKELADLREELPSTWLDGLKKITAKIKHVFVNTPEQILKDNITHNNEILKRIDQGLDITDKNIKDSAVARKNKLQKELEKLKGRDILNLRSDKVEALRNELETTFISAVTASQPLSISQDLAQSQALSSSMPERITPTRPAPPPPPLMRTTSMPNPTIHQAAGFAIPPAPPLPGQNTILRQAPPSIEGFPAAQRAAGNAMAVPPPPPPPPPLPPVSNIPTPPPLPQGTQQTMGSVPPPPPPPPLPVEPTAGQAQKAAAVVTPKGQGEDRGALLNEIRTGIQLKKVAPTTAHPVPPPPLPLGSDHDKATVAIPKGQGERGDLFAEIRQMGKLREEKKLSELGGNKALEELERKLEEKPKTPPTSPSGSMEDVFKQAMAERFKAFHDDEDDEPEHADLVKLITENKIDVATRKKLEKQAGVENVDGLVKLIQEEFDEFDDYYDEKKEKIQKNVIQQLEKIKENLDRGELAELPSNPVANVDMTKGQFPPKLQSAAKAIGENLPMTPKDGYKTLPPTPSPKLVGIKKEPSSREV</sequence>
<feature type="compositionally biased region" description="Pro residues" evidence="1">
    <location>
        <begin position="436"/>
        <end position="447"/>
    </location>
</feature>
<proteinExistence type="predicted"/>
<feature type="region of interest" description="Disordered" evidence="1">
    <location>
        <begin position="484"/>
        <end position="516"/>
    </location>
</feature>
<dbReference type="InterPro" id="IPR003124">
    <property type="entry name" value="WH2_dom"/>
</dbReference>
<dbReference type="PROSITE" id="PS51082">
    <property type="entry name" value="WH2"/>
    <property type="match status" value="1"/>
</dbReference>
<feature type="compositionally biased region" description="Basic and acidic residues" evidence="1">
    <location>
        <begin position="546"/>
        <end position="559"/>
    </location>
</feature>